<reference evidence="1" key="1">
    <citation type="submission" date="2017-12" db="EMBL/GenBank/DDBJ databases">
        <authorList>
            <person name="Barbosa P."/>
            <person name="Usie A."/>
            <person name="Ramos A.M."/>
        </authorList>
    </citation>
    <scope>NUCLEOTIDE SEQUENCE</scope>
    <source>
        <strain evidence="1">HL8</strain>
        <tissue evidence="1">Leaves</tissue>
    </source>
</reference>
<protein>
    <submittedName>
        <fullName evidence="1">Uncharacterized protein</fullName>
    </submittedName>
</protein>
<accession>A0AAW0M5T4</accession>
<proteinExistence type="predicted"/>
<organism evidence="1">
    <name type="scientific">Quercus suber</name>
    <name type="common">Cork oak</name>
    <dbReference type="NCBI Taxonomy" id="58331"/>
    <lineage>
        <taxon>Eukaryota</taxon>
        <taxon>Viridiplantae</taxon>
        <taxon>Streptophyta</taxon>
        <taxon>Embryophyta</taxon>
        <taxon>Tracheophyta</taxon>
        <taxon>Spermatophyta</taxon>
        <taxon>Magnoliopsida</taxon>
        <taxon>eudicotyledons</taxon>
        <taxon>Gunneridae</taxon>
        <taxon>Pentapetalae</taxon>
        <taxon>rosids</taxon>
        <taxon>fabids</taxon>
        <taxon>Fagales</taxon>
        <taxon>Fagaceae</taxon>
        <taxon>Quercus</taxon>
    </lineage>
</organism>
<dbReference type="EMBL" id="PKMF04000013">
    <property type="protein sequence ID" value="KAK7859367.1"/>
    <property type="molecule type" value="Genomic_DNA"/>
</dbReference>
<dbReference type="AlphaFoldDB" id="A0AAW0M5T4"/>
<comment type="caution">
    <text evidence="1">The sequence shown here is derived from an EMBL/GenBank/DDBJ whole genome shotgun (WGS) entry which is preliminary data.</text>
</comment>
<sequence length="185" mass="20599">MSPTTSILSIAVSPPASASSSSPLHFSILCFSSSFPLFCSLILAHIKIIPVHFSLSVTLTPCLSLLVSHFSSEALYSLKLTLSPPPARLILNVAATEAQHHRPTNRPKPPIGLRPTLPIHLRPTSLLPIHFRWVSWWWKRWWCQQRQDNARHWSSVLINATLDPVSCIARPTITLLANAIILLII</sequence>
<reference evidence="1" key="2">
    <citation type="journal article" date="2018" name="Sci. Data">
        <title>The draft genome sequence of cork oak.</title>
        <authorList>
            <person name="Ramos A.M."/>
            <person name="Usie A."/>
            <person name="Barbosa P."/>
            <person name="Barros P.M."/>
            <person name="Capote T."/>
            <person name="Chaves I."/>
            <person name="Simoes F."/>
            <person name="Abreu I."/>
            <person name="Carrasquinho I."/>
            <person name="Faro C."/>
            <person name="Guimaraes J.B."/>
            <person name="Mendonca D."/>
            <person name="Nobrega F."/>
            <person name="Rodrigues L."/>
            <person name="Saibo N.J.M."/>
            <person name="Varela M.C."/>
            <person name="Egas C."/>
            <person name="Matos J."/>
            <person name="Miguel C.M."/>
            <person name="Oliveira M.M."/>
            <person name="Ricardo C.P."/>
            <person name="Goncalves S."/>
        </authorList>
    </citation>
    <scope>NUCLEOTIDE SEQUENCE [LARGE SCALE GENOMIC DNA]</scope>
    <source>
        <strain evidence="1">HL8</strain>
    </source>
</reference>
<gene>
    <name evidence="1" type="ORF">CFP56_006890</name>
</gene>
<reference evidence="1" key="3">
    <citation type="submission" date="2023-07" db="EMBL/GenBank/DDBJ databases">
        <title>An improved reference 1 genome and first organelle genomes of Quercus suber.</title>
        <authorList>
            <consortium name="Genosuber Consortium"/>
            <person name="Usie A."/>
            <person name="Serra O."/>
            <person name="Barros P."/>
        </authorList>
    </citation>
    <scope>NUCLEOTIDE SEQUENCE</scope>
    <source>
        <strain evidence="1">HL8</strain>
        <tissue evidence="1">Leaves</tissue>
    </source>
</reference>
<evidence type="ECO:0000313" key="1">
    <source>
        <dbReference type="EMBL" id="KAK7859367.1"/>
    </source>
</evidence>
<name>A0AAW0M5T4_QUESU</name>